<organism evidence="2 3">
    <name type="scientific">Pisum sativum</name>
    <name type="common">Garden pea</name>
    <name type="synonym">Lathyrus oleraceus</name>
    <dbReference type="NCBI Taxonomy" id="3888"/>
    <lineage>
        <taxon>Eukaryota</taxon>
        <taxon>Viridiplantae</taxon>
        <taxon>Streptophyta</taxon>
        <taxon>Embryophyta</taxon>
        <taxon>Tracheophyta</taxon>
        <taxon>Spermatophyta</taxon>
        <taxon>Magnoliopsida</taxon>
        <taxon>eudicotyledons</taxon>
        <taxon>Gunneridae</taxon>
        <taxon>Pentapetalae</taxon>
        <taxon>rosids</taxon>
        <taxon>fabids</taxon>
        <taxon>Fabales</taxon>
        <taxon>Fabaceae</taxon>
        <taxon>Papilionoideae</taxon>
        <taxon>50 kb inversion clade</taxon>
        <taxon>NPAAA clade</taxon>
        <taxon>Hologalegina</taxon>
        <taxon>IRL clade</taxon>
        <taxon>Fabeae</taxon>
        <taxon>Lathyrus</taxon>
    </lineage>
</organism>
<sequence length="213" mass="25109">MKNYAQAFMVKDYKAKAPTNVDSRKSLPKRMEKKWKKISGWGSKEQKPNFAHLQFNCEDKKLQRFEKSFIGVVENARMTYNIQEAFHFDGYFRDIVTPIVANLCLMEESEKGWIKAMINEARDWIEQWFSEIHPWSPEDVDNEILMWLRIKMVEDMHGPKIIVVPKEAVKGELWDDNCSEDDEGVWDKDDLEEKGEDQEGSPGVSLMLYHRKK</sequence>
<comment type="caution">
    <text evidence="2">The sequence shown here is derived from an EMBL/GenBank/DDBJ whole genome shotgun (WGS) entry which is preliminary data.</text>
</comment>
<dbReference type="EMBL" id="JAMSHJ010000004">
    <property type="protein sequence ID" value="KAI5417380.1"/>
    <property type="molecule type" value="Genomic_DNA"/>
</dbReference>
<name>A0A9D5ASZ6_PEA</name>
<keyword evidence="3" id="KW-1185">Reference proteome</keyword>
<evidence type="ECO:0000313" key="2">
    <source>
        <dbReference type="EMBL" id="KAI5417380.1"/>
    </source>
</evidence>
<dbReference type="Gramene" id="Psat04G0211100-T1">
    <property type="protein sequence ID" value="KAI5417380.1"/>
    <property type="gene ID" value="KIW84_042111"/>
</dbReference>
<dbReference type="AlphaFoldDB" id="A0A9D5ASZ6"/>
<evidence type="ECO:0000256" key="1">
    <source>
        <dbReference type="SAM" id="MobiDB-lite"/>
    </source>
</evidence>
<protein>
    <submittedName>
        <fullName evidence="2">Uncharacterized protein</fullName>
    </submittedName>
</protein>
<accession>A0A9D5ASZ6</accession>
<dbReference type="Proteomes" id="UP001058974">
    <property type="component" value="Chromosome 4"/>
</dbReference>
<proteinExistence type="predicted"/>
<feature type="compositionally biased region" description="Acidic residues" evidence="1">
    <location>
        <begin position="176"/>
        <end position="199"/>
    </location>
</feature>
<evidence type="ECO:0000313" key="3">
    <source>
        <dbReference type="Proteomes" id="UP001058974"/>
    </source>
</evidence>
<feature type="region of interest" description="Disordered" evidence="1">
    <location>
        <begin position="176"/>
        <end position="204"/>
    </location>
</feature>
<gene>
    <name evidence="2" type="ORF">KIW84_042111</name>
</gene>
<reference evidence="2 3" key="1">
    <citation type="journal article" date="2022" name="Nat. Genet.">
        <title>Improved pea reference genome and pan-genome highlight genomic features and evolutionary characteristics.</title>
        <authorList>
            <person name="Yang T."/>
            <person name="Liu R."/>
            <person name="Luo Y."/>
            <person name="Hu S."/>
            <person name="Wang D."/>
            <person name="Wang C."/>
            <person name="Pandey M.K."/>
            <person name="Ge S."/>
            <person name="Xu Q."/>
            <person name="Li N."/>
            <person name="Li G."/>
            <person name="Huang Y."/>
            <person name="Saxena R.K."/>
            <person name="Ji Y."/>
            <person name="Li M."/>
            <person name="Yan X."/>
            <person name="He Y."/>
            <person name="Liu Y."/>
            <person name="Wang X."/>
            <person name="Xiang C."/>
            <person name="Varshney R.K."/>
            <person name="Ding H."/>
            <person name="Gao S."/>
            <person name="Zong X."/>
        </authorList>
    </citation>
    <scope>NUCLEOTIDE SEQUENCE [LARGE SCALE GENOMIC DNA]</scope>
    <source>
        <strain evidence="2 3">cv. Zhongwan 6</strain>
    </source>
</reference>